<evidence type="ECO:0000256" key="3">
    <source>
        <dbReference type="ARBA" id="ARBA00004496"/>
    </source>
</evidence>
<dbReference type="GO" id="GO:0050633">
    <property type="term" value="F:acetyl-CoA C-myristoyltransferase activity"/>
    <property type="evidence" value="ECO:0007669"/>
    <property type="project" value="UniProtKB-EC"/>
</dbReference>
<dbReference type="EC" id="2.3.1.176" evidence="4"/>
<dbReference type="InterPro" id="IPR016039">
    <property type="entry name" value="Thiolase-like"/>
</dbReference>
<dbReference type="Gene3D" id="3.30.1050.10">
    <property type="entry name" value="SCP2 sterol-binding domain"/>
    <property type="match status" value="1"/>
</dbReference>
<evidence type="ECO:0000256" key="14">
    <source>
        <dbReference type="ARBA" id="ARBA00023315"/>
    </source>
</evidence>
<comment type="caution">
    <text evidence="42">The sequence shown here is derived from an EMBL/GenBank/DDBJ whole genome shotgun (WGS) entry which is preliminary data.</text>
</comment>
<dbReference type="GO" id="GO:0003988">
    <property type="term" value="F:acetyl-CoA C-acyltransferase activity"/>
    <property type="evidence" value="ECO:0007669"/>
    <property type="project" value="UniProtKB-EC"/>
</dbReference>
<keyword evidence="10" id="KW-0443">Lipid metabolism</keyword>
<evidence type="ECO:0000256" key="36">
    <source>
        <dbReference type="ARBA" id="ARBA00049270"/>
    </source>
</evidence>
<evidence type="ECO:0000256" key="5">
    <source>
        <dbReference type="ARBA" id="ARBA00014545"/>
    </source>
</evidence>
<evidence type="ECO:0000256" key="15">
    <source>
        <dbReference type="ARBA" id="ARBA00024058"/>
    </source>
</evidence>
<name>A0A1D2NEM3_ORCCI</name>
<dbReference type="AlphaFoldDB" id="A0A1D2NEM3"/>
<keyword evidence="7" id="KW-0963">Cytoplasm</keyword>
<dbReference type="GO" id="GO:0008289">
    <property type="term" value="F:lipid binding"/>
    <property type="evidence" value="ECO:0007669"/>
    <property type="project" value="UniProtKB-KW"/>
</dbReference>
<dbReference type="PROSITE" id="PS00098">
    <property type="entry name" value="THIOLASE_1"/>
    <property type="match status" value="1"/>
</dbReference>
<comment type="catalytic activity">
    <reaction evidence="38">
        <text>octanoyl-CoA + acetyl-CoA = 3-oxodecanoyl-CoA + CoA</text>
        <dbReference type="Rhea" id="RHEA:31087"/>
        <dbReference type="ChEBI" id="CHEBI:57287"/>
        <dbReference type="ChEBI" id="CHEBI:57288"/>
        <dbReference type="ChEBI" id="CHEBI:57386"/>
        <dbReference type="ChEBI" id="CHEBI:62548"/>
    </reaction>
    <physiologicalReaction direction="right-to-left" evidence="38">
        <dbReference type="Rhea" id="RHEA:31089"/>
    </physiologicalReaction>
</comment>
<keyword evidence="6" id="KW-0813">Transport</keyword>
<evidence type="ECO:0000256" key="28">
    <source>
        <dbReference type="ARBA" id="ARBA00045738"/>
    </source>
</evidence>
<dbReference type="CDD" id="cd00829">
    <property type="entry name" value="SCP-x_thiolase"/>
    <property type="match status" value="1"/>
</dbReference>
<dbReference type="PROSITE" id="PS00737">
    <property type="entry name" value="THIOLASE_2"/>
    <property type="match status" value="1"/>
</dbReference>
<comment type="catalytic activity">
    <reaction evidence="31">
        <text>hexanoyl-CoA + acetyl-CoA = 3-oxooctanoyl-CoA + CoA</text>
        <dbReference type="Rhea" id="RHEA:31203"/>
        <dbReference type="ChEBI" id="CHEBI:57287"/>
        <dbReference type="ChEBI" id="CHEBI:57288"/>
        <dbReference type="ChEBI" id="CHEBI:62619"/>
        <dbReference type="ChEBI" id="CHEBI:62620"/>
    </reaction>
    <physiologicalReaction direction="right-to-left" evidence="31">
        <dbReference type="Rhea" id="RHEA:31205"/>
    </physiologicalReaction>
</comment>
<evidence type="ECO:0000256" key="7">
    <source>
        <dbReference type="ARBA" id="ARBA00022490"/>
    </source>
</evidence>
<dbReference type="STRING" id="48709.A0A1D2NEM3"/>
<evidence type="ECO:0000259" key="40">
    <source>
        <dbReference type="Pfam" id="PF02036"/>
    </source>
</evidence>
<comment type="function">
    <text evidence="28">Mediates the transfer of all common phospholipids, cholesterol and gangliosides from the endoplasmic reticulum to the plasma membrane. May play a role in regulating steroidogenesis. Stimulates the microsomal conversion of 7-dehydrocholesterol to cholesterol. Also binds fatty acids and fatty acyl Coenzyme A (CoA) such as phytanoyl-CoA. Involved in the regulation phospholipid synthesis in endoplasmic reticulum enhancing the incorporation of exogenous fatty acid into glycerides. Seems to stimulate the rate-limiting step in phosphatidic acid formation mediated by GPAT3. Isoforms SCP2 and SCPx cooperate in peroxisomal oxidation of certain naturally occurring tetramethyl-branched fatty acyl-CoAs.</text>
</comment>
<evidence type="ECO:0000256" key="13">
    <source>
        <dbReference type="ARBA" id="ARBA00023140"/>
    </source>
</evidence>
<feature type="domain" description="Thiolase N-terminal" evidence="39">
    <location>
        <begin position="8"/>
        <end position="231"/>
    </location>
</feature>
<comment type="catalytic activity">
    <reaction evidence="35">
        <text>hexadecanoyl-CoA + acetyl-CoA = 3-oxooctadecanoyl-CoA + CoA</text>
        <dbReference type="Rhea" id="RHEA:35279"/>
        <dbReference type="ChEBI" id="CHEBI:57287"/>
        <dbReference type="ChEBI" id="CHEBI:57288"/>
        <dbReference type="ChEBI" id="CHEBI:57379"/>
        <dbReference type="ChEBI" id="CHEBI:71407"/>
    </reaction>
    <physiologicalReaction direction="right-to-left" evidence="35">
        <dbReference type="Rhea" id="RHEA:35281"/>
    </physiologicalReaction>
</comment>
<evidence type="ECO:0000256" key="18">
    <source>
        <dbReference type="ARBA" id="ARBA00024509"/>
    </source>
</evidence>
<keyword evidence="8" id="KW-0808">Transferase</keyword>
<sequence>MSGIMRRVYVVGVGMTKFCKPGTSLDYPEMAQEAVNKALADANLSYKQVEQACVGYVYGDSTCGQKALYGVGMTGIPIFNVNNNCATGSSALYLAKQLVSGSQANCVLALGFEKMEKGSLGSAFPERTNPLENHVEAMINISGFAQAPVAAQFFGNAGAEHMKKYGTKLEHFAKVALKNHTHGLNNPSSQFQVKRTLEEIMSSKKVHDPLTKLQCCPTSDGAAAALIVSEEFVLQHNLQKTAVEILGMEMRTDFPSTFEENSAMKLAGYDMTKAATQKLLQSAGRSIDEVQLVELHDCFSANELITYEALGLCKEGQAAQFIDSGDNTYGGRVVVNPSGGLISKGHPLGATGLAQCTELCLQLRGEAGPRQVPGAKLALQHNLGLGGAVVVALYQLGYPSTASNNKGSNMTVGGGDQYKCAPAFAMLQARLDEDGANLVKKVNGVYCFKVTGTDGKEVHWIVDVKNGNGKVEFNGKGNADVTLQLSDQDLMDLMAGSLNAQKAFFQGRLKIKGNMGLAMKLREFQSEIKKALDAKL</sequence>
<dbReference type="InterPro" id="IPR036527">
    <property type="entry name" value="SCP2_sterol-bd_dom_sf"/>
</dbReference>
<dbReference type="GO" id="GO:0005739">
    <property type="term" value="C:mitochondrion"/>
    <property type="evidence" value="ECO:0007669"/>
    <property type="project" value="UniProtKB-SubCell"/>
</dbReference>
<feature type="domain" description="SCP2" evidence="40">
    <location>
        <begin position="430"/>
        <end position="523"/>
    </location>
</feature>
<comment type="catalytic activity">
    <reaction evidence="32">
        <text>decanoyl-CoA + acetyl-CoA = 3-oxododecanoyl-CoA + CoA</text>
        <dbReference type="Rhea" id="RHEA:31183"/>
        <dbReference type="ChEBI" id="CHEBI:57287"/>
        <dbReference type="ChEBI" id="CHEBI:57288"/>
        <dbReference type="ChEBI" id="CHEBI:61430"/>
        <dbReference type="ChEBI" id="CHEBI:62615"/>
    </reaction>
    <physiologicalReaction direction="right-to-left" evidence="32">
        <dbReference type="Rhea" id="RHEA:31185"/>
    </physiologicalReaction>
</comment>
<comment type="catalytic activity">
    <reaction evidence="19">
        <text>3-oxo-(9Z-octadecenoyl)-CoA + CoA = (7Z)-hexadecenoyl-CoA + acetyl-CoA</text>
        <dbReference type="Rhea" id="RHEA:47400"/>
        <dbReference type="ChEBI" id="CHEBI:57287"/>
        <dbReference type="ChEBI" id="CHEBI:57288"/>
        <dbReference type="ChEBI" id="CHEBI:87695"/>
        <dbReference type="ChEBI" id="CHEBI:87698"/>
    </reaction>
    <physiologicalReaction direction="left-to-right" evidence="19">
        <dbReference type="Rhea" id="RHEA:47401"/>
    </physiologicalReaction>
</comment>
<dbReference type="EMBL" id="LJIJ01000074">
    <property type="protein sequence ID" value="ODN03426.1"/>
    <property type="molecule type" value="Genomic_DNA"/>
</dbReference>
<comment type="catalytic activity">
    <reaction evidence="20">
        <text>7-dehydrocholesterol(in) = 7-dehydrocholesterol(out)</text>
        <dbReference type="Rhea" id="RHEA:62960"/>
        <dbReference type="ChEBI" id="CHEBI:17759"/>
    </reaction>
</comment>
<dbReference type="InterPro" id="IPR020613">
    <property type="entry name" value="Thiolase_CS"/>
</dbReference>
<keyword evidence="12" id="KW-0496">Mitochondrion</keyword>
<dbReference type="OrthoDB" id="542135at2759"/>
<dbReference type="NCBIfam" id="NF006102">
    <property type="entry name" value="PRK08256.1"/>
    <property type="match status" value="1"/>
</dbReference>
<dbReference type="OMA" id="PSLYAMM"/>
<evidence type="ECO:0000256" key="24">
    <source>
        <dbReference type="ARBA" id="ARBA00031346"/>
    </source>
</evidence>
<evidence type="ECO:0000256" key="26">
    <source>
        <dbReference type="ARBA" id="ARBA00032316"/>
    </source>
</evidence>
<dbReference type="Gene3D" id="3.40.47.10">
    <property type="match status" value="1"/>
</dbReference>
<evidence type="ECO:0000256" key="32">
    <source>
        <dbReference type="ARBA" id="ARBA00048004"/>
    </source>
</evidence>
<evidence type="ECO:0000256" key="38">
    <source>
        <dbReference type="ARBA" id="ARBA00049542"/>
    </source>
</evidence>
<evidence type="ECO:0000256" key="4">
    <source>
        <dbReference type="ARBA" id="ARBA00012352"/>
    </source>
</evidence>
<evidence type="ECO:0000256" key="8">
    <source>
        <dbReference type="ARBA" id="ARBA00022679"/>
    </source>
</evidence>
<evidence type="ECO:0000256" key="27">
    <source>
        <dbReference type="ARBA" id="ARBA00033178"/>
    </source>
</evidence>
<protein>
    <recommendedName>
        <fullName evidence="5">Sterol carrier protein 2</fullName>
        <ecNumber evidence="15">2.3.1.155</ecNumber>
        <ecNumber evidence="16">2.3.1.16</ecNumber>
        <ecNumber evidence="4">2.3.1.176</ecNumber>
    </recommendedName>
    <alternativeName>
        <fullName evidence="25">Acetyl-CoA C-myristoyltransferase</fullName>
    </alternativeName>
    <alternativeName>
        <fullName evidence="22">Non-specific lipid-transfer protein</fullName>
    </alternativeName>
    <alternativeName>
        <fullName evidence="26">Propanoyl-CoA C-acyltransferase</fullName>
    </alternativeName>
    <alternativeName>
        <fullName evidence="21">SCP-2/3-oxoacyl-CoA thiolase</fullName>
    </alternativeName>
    <alternativeName>
        <fullName evidence="23">SCP-2/thiolase</fullName>
    </alternativeName>
    <alternativeName>
        <fullName evidence="24">SCP-chi</fullName>
    </alternativeName>
    <alternativeName>
        <fullName evidence="27">Sterol carrier protein X</fullName>
    </alternativeName>
</protein>
<evidence type="ECO:0000256" key="29">
    <source>
        <dbReference type="ARBA" id="ARBA00045994"/>
    </source>
</evidence>
<dbReference type="EC" id="2.3.1.16" evidence="16"/>
<evidence type="ECO:0000256" key="10">
    <source>
        <dbReference type="ARBA" id="ARBA00023098"/>
    </source>
</evidence>
<evidence type="ECO:0000259" key="41">
    <source>
        <dbReference type="Pfam" id="PF22691"/>
    </source>
</evidence>
<dbReference type="GO" id="GO:0006629">
    <property type="term" value="P:lipid metabolic process"/>
    <property type="evidence" value="ECO:0007669"/>
    <property type="project" value="UniProtKB-KW"/>
</dbReference>
<comment type="catalytic activity">
    <reaction evidence="37">
        <text>3-oxohexadecanedioyl-CoA + CoA = tetradecanedioyl-CoA + acetyl-CoA</text>
        <dbReference type="Rhea" id="RHEA:40343"/>
        <dbReference type="ChEBI" id="CHEBI:57287"/>
        <dbReference type="ChEBI" id="CHEBI:57288"/>
        <dbReference type="ChEBI" id="CHEBI:77081"/>
        <dbReference type="ChEBI" id="CHEBI:77084"/>
    </reaction>
    <physiologicalReaction direction="left-to-right" evidence="37">
        <dbReference type="Rhea" id="RHEA:40344"/>
    </physiologicalReaction>
</comment>
<keyword evidence="43" id="KW-1185">Reference proteome</keyword>
<dbReference type="FunFam" id="3.30.1050.10:FF:000001">
    <property type="entry name" value="Putative Non-specific lipid-transfer protein"/>
    <property type="match status" value="1"/>
</dbReference>
<dbReference type="PANTHER" id="PTHR42870">
    <property type="entry name" value="ACETYL-COA C-ACETYLTRANSFERASE"/>
    <property type="match status" value="1"/>
</dbReference>
<gene>
    <name evidence="42" type="ORF">Ocin01_03256</name>
</gene>
<evidence type="ECO:0000256" key="34">
    <source>
        <dbReference type="ARBA" id="ARBA00049178"/>
    </source>
</evidence>
<keyword evidence="14" id="KW-0012">Acyltransferase</keyword>
<dbReference type="PANTHER" id="PTHR42870:SF1">
    <property type="entry name" value="NON-SPECIFIC LIPID-TRANSFER PROTEIN-LIKE 2"/>
    <property type="match status" value="1"/>
</dbReference>
<evidence type="ECO:0000256" key="23">
    <source>
        <dbReference type="ARBA" id="ARBA00031275"/>
    </source>
</evidence>
<evidence type="ECO:0000256" key="33">
    <source>
        <dbReference type="ARBA" id="ARBA00048553"/>
    </source>
</evidence>
<dbReference type="InterPro" id="IPR020615">
    <property type="entry name" value="Thiolase_acyl_enz_int_AS"/>
</dbReference>
<evidence type="ECO:0000256" key="19">
    <source>
        <dbReference type="ARBA" id="ARBA00024514"/>
    </source>
</evidence>
<organism evidence="42 43">
    <name type="scientific">Orchesella cincta</name>
    <name type="common">Springtail</name>
    <name type="synonym">Podura cincta</name>
    <dbReference type="NCBI Taxonomy" id="48709"/>
    <lineage>
        <taxon>Eukaryota</taxon>
        <taxon>Metazoa</taxon>
        <taxon>Ecdysozoa</taxon>
        <taxon>Arthropoda</taxon>
        <taxon>Hexapoda</taxon>
        <taxon>Collembola</taxon>
        <taxon>Entomobryomorpha</taxon>
        <taxon>Entomobryoidea</taxon>
        <taxon>Orchesellidae</taxon>
        <taxon>Orchesellinae</taxon>
        <taxon>Orchesella</taxon>
    </lineage>
</organism>
<keyword evidence="9" id="KW-0445">Lipid transport</keyword>
<feature type="domain" description="Thiolase C-terminal" evidence="41">
    <location>
        <begin position="267"/>
        <end position="385"/>
    </location>
</feature>
<comment type="catalytic activity">
    <reaction evidence="17">
        <text>propanoyl-CoA + tetradecanoyl-CoA = 3-oxo-2-methylhexadecanoyl-CoA + CoA</text>
        <dbReference type="Rhea" id="RHEA:46344"/>
        <dbReference type="ChEBI" id="CHEBI:57287"/>
        <dbReference type="ChEBI" id="CHEBI:57385"/>
        <dbReference type="ChEBI" id="CHEBI:57392"/>
        <dbReference type="ChEBI" id="CHEBI:86042"/>
    </reaction>
    <physiologicalReaction direction="right-to-left" evidence="17">
        <dbReference type="Rhea" id="RHEA:46346"/>
    </physiologicalReaction>
</comment>
<evidence type="ECO:0000256" key="25">
    <source>
        <dbReference type="ARBA" id="ARBA00032093"/>
    </source>
</evidence>
<evidence type="ECO:0000256" key="21">
    <source>
        <dbReference type="ARBA" id="ARBA00030531"/>
    </source>
</evidence>
<comment type="catalytic activity">
    <reaction evidence="34">
        <text>an acyl-CoA + acetyl-CoA = a 3-oxoacyl-CoA + CoA</text>
        <dbReference type="Rhea" id="RHEA:21564"/>
        <dbReference type="ChEBI" id="CHEBI:57287"/>
        <dbReference type="ChEBI" id="CHEBI:57288"/>
        <dbReference type="ChEBI" id="CHEBI:58342"/>
        <dbReference type="ChEBI" id="CHEBI:90726"/>
        <dbReference type="EC" id="2.3.1.16"/>
    </reaction>
    <physiologicalReaction direction="right-to-left" evidence="34">
        <dbReference type="Rhea" id="RHEA:21566"/>
    </physiologicalReaction>
</comment>
<comment type="catalytic activity">
    <reaction evidence="18">
        <text>choloyl-CoA + propanoyl-CoA = 3alpha,7alpha,12alpha-trihydroxy-24-oxo-5beta-cholestan-26-oyl-CoA + CoA</text>
        <dbReference type="Rhea" id="RHEA:16865"/>
        <dbReference type="ChEBI" id="CHEBI:57287"/>
        <dbReference type="ChEBI" id="CHEBI:57373"/>
        <dbReference type="ChEBI" id="CHEBI:57392"/>
        <dbReference type="ChEBI" id="CHEBI:58507"/>
        <dbReference type="EC" id="2.3.1.176"/>
    </reaction>
    <physiologicalReaction direction="right-to-left" evidence="18">
        <dbReference type="Rhea" id="RHEA:16867"/>
    </physiologicalReaction>
</comment>
<keyword evidence="13" id="KW-0576">Peroxisome</keyword>
<evidence type="ECO:0000256" key="11">
    <source>
        <dbReference type="ARBA" id="ARBA00023121"/>
    </source>
</evidence>
<evidence type="ECO:0000256" key="1">
    <source>
        <dbReference type="ARBA" id="ARBA00004173"/>
    </source>
</evidence>
<dbReference type="Pfam" id="PF02036">
    <property type="entry name" value="SCP2"/>
    <property type="match status" value="1"/>
</dbReference>
<evidence type="ECO:0000256" key="37">
    <source>
        <dbReference type="ARBA" id="ARBA00049306"/>
    </source>
</evidence>
<evidence type="ECO:0000256" key="20">
    <source>
        <dbReference type="ARBA" id="ARBA00029287"/>
    </source>
</evidence>
<dbReference type="Pfam" id="PF00108">
    <property type="entry name" value="Thiolase_N"/>
    <property type="match status" value="1"/>
</dbReference>
<reference evidence="42 43" key="1">
    <citation type="journal article" date="2016" name="Genome Biol. Evol.">
        <title>Gene Family Evolution Reflects Adaptation to Soil Environmental Stressors in the Genome of the Collembolan Orchesella cincta.</title>
        <authorList>
            <person name="Faddeeva-Vakhrusheva A."/>
            <person name="Derks M.F."/>
            <person name="Anvar S.Y."/>
            <person name="Agamennone V."/>
            <person name="Suring W."/>
            <person name="Smit S."/>
            <person name="van Straalen N.M."/>
            <person name="Roelofs D."/>
        </authorList>
    </citation>
    <scope>NUCLEOTIDE SEQUENCE [LARGE SCALE GENOMIC DNA]</scope>
    <source>
        <tissue evidence="42">Mixed pool</tissue>
    </source>
</reference>
<dbReference type="InterPro" id="IPR020616">
    <property type="entry name" value="Thiolase_N"/>
</dbReference>
<dbReference type="InterPro" id="IPR055140">
    <property type="entry name" value="Thiolase_C_2"/>
</dbReference>
<evidence type="ECO:0000313" key="43">
    <source>
        <dbReference type="Proteomes" id="UP000094527"/>
    </source>
</evidence>
<evidence type="ECO:0000256" key="31">
    <source>
        <dbReference type="ARBA" id="ARBA00048001"/>
    </source>
</evidence>
<comment type="catalytic activity">
    <reaction evidence="30">
        <text>tetradecanoyl-CoA + acetyl-CoA = 3-oxohexadecanoyl-CoA + CoA</text>
        <dbReference type="Rhea" id="RHEA:18161"/>
        <dbReference type="ChEBI" id="CHEBI:57287"/>
        <dbReference type="ChEBI" id="CHEBI:57288"/>
        <dbReference type="ChEBI" id="CHEBI:57349"/>
        <dbReference type="ChEBI" id="CHEBI:57385"/>
        <dbReference type="EC" id="2.3.1.155"/>
    </reaction>
    <physiologicalReaction direction="right-to-left" evidence="30">
        <dbReference type="Rhea" id="RHEA:18163"/>
    </physiologicalReaction>
</comment>
<dbReference type="InterPro" id="IPR003033">
    <property type="entry name" value="SCP2_sterol-bd_dom"/>
</dbReference>
<evidence type="ECO:0000256" key="9">
    <source>
        <dbReference type="ARBA" id="ARBA00023055"/>
    </source>
</evidence>
<dbReference type="EC" id="2.3.1.155" evidence="15"/>
<evidence type="ECO:0000256" key="12">
    <source>
        <dbReference type="ARBA" id="ARBA00023128"/>
    </source>
</evidence>
<comment type="catalytic activity">
    <reaction evidence="33">
        <text>butanoyl-CoA + acetyl-CoA = 3-oxohexanoyl-CoA + CoA</text>
        <dbReference type="Rhea" id="RHEA:31111"/>
        <dbReference type="ChEBI" id="CHEBI:57287"/>
        <dbReference type="ChEBI" id="CHEBI:57288"/>
        <dbReference type="ChEBI" id="CHEBI:57371"/>
        <dbReference type="ChEBI" id="CHEBI:62418"/>
    </reaction>
    <physiologicalReaction direction="right-to-left" evidence="33">
        <dbReference type="Rhea" id="RHEA:31113"/>
    </physiologicalReaction>
</comment>
<comment type="function">
    <text evidence="29">Plays a crucial role in the peroxisomal oxidation of branched-chain fatty acids. Catalyzes the last step of the peroxisomal beta-oxidation of branched chain fatty acids and the side chain of the bile acid intermediates di- and trihydroxycoprostanic acids (DHCA and THCA). Also active with medium and long straight chain 3-oxoacyl-CoAs. Stimulates the microsomal conversion of 7-dehydrocholesterol to cholesterol and transfers phosphatidylcholine and 7-dehydrocholesterol between membrances, in vitro. Isoforms SCP2 and SCPx cooperate in peroxisomal oxidation of certain naturally occurring tetramethyl-branched fatty acyl-CoAs.</text>
</comment>
<evidence type="ECO:0000256" key="17">
    <source>
        <dbReference type="ARBA" id="ARBA00024471"/>
    </source>
</evidence>
<comment type="subcellular location">
    <subcellularLocation>
        <location evidence="3">Cytoplasm</location>
    </subcellularLocation>
    <subcellularLocation>
        <location evidence="1">Mitochondrion</location>
    </subcellularLocation>
    <subcellularLocation>
        <location evidence="2">Peroxisome</location>
    </subcellularLocation>
</comment>
<proteinExistence type="predicted"/>
<dbReference type="SUPFAM" id="SSF53901">
    <property type="entry name" value="Thiolase-like"/>
    <property type="match status" value="2"/>
</dbReference>
<evidence type="ECO:0000256" key="30">
    <source>
        <dbReference type="ARBA" id="ARBA00047485"/>
    </source>
</evidence>
<dbReference type="Pfam" id="PF22691">
    <property type="entry name" value="Thiolase_C_1"/>
    <property type="match status" value="1"/>
</dbReference>
<dbReference type="SUPFAM" id="SSF55718">
    <property type="entry name" value="SCP-like"/>
    <property type="match status" value="1"/>
</dbReference>
<evidence type="ECO:0000256" key="22">
    <source>
        <dbReference type="ARBA" id="ARBA00030851"/>
    </source>
</evidence>
<dbReference type="GO" id="GO:0005777">
    <property type="term" value="C:peroxisome"/>
    <property type="evidence" value="ECO:0007669"/>
    <property type="project" value="UniProtKB-SubCell"/>
</dbReference>
<evidence type="ECO:0000256" key="35">
    <source>
        <dbReference type="ARBA" id="ARBA00049268"/>
    </source>
</evidence>
<evidence type="ECO:0000256" key="2">
    <source>
        <dbReference type="ARBA" id="ARBA00004275"/>
    </source>
</evidence>
<evidence type="ECO:0000256" key="6">
    <source>
        <dbReference type="ARBA" id="ARBA00022448"/>
    </source>
</evidence>
<dbReference type="FunFam" id="3.40.47.10:FF:000016">
    <property type="entry name" value="Non-specific lipid-transfer protein"/>
    <property type="match status" value="1"/>
</dbReference>
<evidence type="ECO:0000313" key="42">
    <source>
        <dbReference type="EMBL" id="ODN03426.1"/>
    </source>
</evidence>
<dbReference type="GO" id="GO:0006869">
    <property type="term" value="P:lipid transport"/>
    <property type="evidence" value="ECO:0007669"/>
    <property type="project" value="UniProtKB-KW"/>
</dbReference>
<evidence type="ECO:0000256" key="16">
    <source>
        <dbReference type="ARBA" id="ARBA00024073"/>
    </source>
</evidence>
<comment type="catalytic activity">
    <reaction evidence="36">
        <text>dodecanoyl-CoA + acetyl-CoA = 3-oxotetradecanoyl-CoA + CoA</text>
        <dbReference type="Rhea" id="RHEA:31091"/>
        <dbReference type="ChEBI" id="CHEBI:57287"/>
        <dbReference type="ChEBI" id="CHEBI:57288"/>
        <dbReference type="ChEBI" id="CHEBI:57375"/>
        <dbReference type="ChEBI" id="CHEBI:62543"/>
    </reaction>
    <physiologicalReaction direction="right-to-left" evidence="36">
        <dbReference type="Rhea" id="RHEA:31093"/>
    </physiologicalReaction>
</comment>
<evidence type="ECO:0000259" key="39">
    <source>
        <dbReference type="Pfam" id="PF00108"/>
    </source>
</evidence>
<keyword evidence="11" id="KW-0446">Lipid-binding</keyword>
<accession>A0A1D2NEM3</accession>
<dbReference type="Proteomes" id="UP000094527">
    <property type="component" value="Unassembled WGS sequence"/>
</dbReference>